<dbReference type="GO" id="GO:0003676">
    <property type="term" value="F:nucleic acid binding"/>
    <property type="evidence" value="ECO:0007669"/>
    <property type="project" value="InterPro"/>
</dbReference>
<dbReference type="Proteomes" id="UP000692954">
    <property type="component" value="Unassembled WGS sequence"/>
</dbReference>
<dbReference type="Pfam" id="PF01918">
    <property type="entry name" value="Alba"/>
    <property type="match status" value="1"/>
</dbReference>
<evidence type="ECO:0000313" key="3">
    <source>
        <dbReference type="Proteomes" id="UP000692954"/>
    </source>
</evidence>
<evidence type="ECO:0000313" key="2">
    <source>
        <dbReference type="EMBL" id="CAD8123421.1"/>
    </source>
</evidence>
<feature type="domain" description="DNA/RNA-binding protein Alba-like" evidence="1">
    <location>
        <begin position="10"/>
        <end position="67"/>
    </location>
</feature>
<dbReference type="OrthoDB" id="287274at2759"/>
<organism evidence="2 3">
    <name type="scientific">Paramecium sonneborni</name>
    <dbReference type="NCBI Taxonomy" id="65129"/>
    <lineage>
        <taxon>Eukaryota</taxon>
        <taxon>Sar</taxon>
        <taxon>Alveolata</taxon>
        <taxon>Ciliophora</taxon>
        <taxon>Intramacronucleata</taxon>
        <taxon>Oligohymenophorea</taxon>
        <taxon>Peniculida</taxon>
        <taxon>Parameciidae</taxon>
        <taxon>Paramecium</taxon>
    </lineage>
</organism>
<gene>
    <name evidence="2" type="ORF">PSON_ATCC_30995.1.T1440131</name>
</gene>
<comment type="caution">
    <text evidence="2">The sequence shown here is derived from an EMBL/GenBank/DDBJ whole genome shotgun (WGS) entry which is preliminary data.</text>
</comment>
<evidence type="ECO:0000259" key="1">
    <source>
        <dbReference type="Pfam" id="PF01918"/>
    </source>
</evidence>
<dbReference type="EMBL" id="CAJJDN010000144">
    <property type="protein sequence ID" value="CAD8123421.1"/>
    <property type="molecule type" value="Genomic_DNA"/>
</dbReference>
<reference evidence="2" key="1">
    <citation type="submission" date="2021-01" db="EMBL/GenBank/DDBJ databases">
        <authorList>
            <consortium name="Genoscope - CEA"/>
            <person name="William W."/>
        </authorList>
    </citation>
    <scope>NUCLEOTIDE SEQUENCE</scope>
</reference>
<proteinExistence type="predicted"/>
<accession>A0A8S1R5R7</accession>
<sequence>MKIHKKAAFNEIFVKHDAHINRYIKRIIQLFEEGIQTVLIHGLSASIEKCVRIALQIIDQYCGITYKIKTSSQDNKSGIHIELKKQLLI</sequence>
<dbReference type="AlphaFoldDB" id="A0A8S1R5R7"/>
<keyword evidence="3" id="KW-1185">Reference proteome</keyword>
<dbReference type="InterPro" id="IPR002775">
    <property type="entry name" value="DNA/RNA-bd_Alba-like"/>
</dbReference>
<protein>
    <recommendedName>
        <fullName evidence="1">DNA/RNA-binding protein Alba-like domain-containing protein</fullName>
    </recommendedName>
</protein>
<name>A0A8S1R5R7_9CILI</name>